<dbReference type="RefSeq" id="WP_011843750.1">
    <property type="nucleotide sequence ID" value="NZ_CP109831.1"/>
</dbReference>
<dbReference type="EMBL" id="CP109831">
    <property type="protein sequence ID" value="UYU18267.1"/>
    <property type="molecule type" value="Genomic_DNA"/>
</dbReference>
<dbReference type="Proteomes" id="UP001156196">
    <property type="component" value="Chromosome"/>
</dbReference>
<accession>A0AAX3E843</accession>
<evidence type="ECO:0000313" key="2">
    <source>
        <dbReference type="Proteomes" id="UP001156196"/>
    </source>
</evidence>
<proteinExistence type="predicted"/>
<dbReference type="GeneID" id="76731476"/>
<reference evidence="1" key="1">
    <citation type="submission" date="2022-10" db="EMBL/GenBank/DDBJ databases">
        <title>Complete genome of Methanoculleus submarinus DSM 15122.</title>
        <authorList>
            <person name="Chen S.-C."/>
            <person name="Lai S.-J."/>
            <person name="You Y.-T."/>
        </authorList>
    </citation>
    <scope>NUCLEOTIDE SEQUENCE</scope>
    <source>
        <strain evidence="1">DSM 15122</strain>
    </source>
</reference>
<keyword evidence="2" id="KW-1185">Reference proteome</keyword>
<organism evidence="1 2">
    <name type="scientific">Methanoculleus submarinus</name>
    <dbReference type="NCBI Taxonomy" id="204050"/>
    <lineage>
        <taxon>Archaea</taxon>
        <taxon>Methanobacteriati</taxon>
        <taxon>Methanobacteriota</taxon>
        <taxon>Stenosarchaea group</taxon>
        <taxon>Methanomicrobia</taxon>
        <taxon>Methanomicrobiales</taxon>
        <taxon>Methanomicrobiaceae</taxon>
        <taxon>Methanoculleus</taxon>
    </lineage>
</organism>
<dbReference type="KEGG" id="msum:OH143_11250"/>
<sequence>MLHTRELIQKIWDAQGYGNLAVWGDGTTAVIAPGENPERSGEAPLAIFKPIPLVAGFPMLDFATHDTALLEHIEGTIREAGGEIERED</sequence>
<evidence type="ECO:0000313" key="1">
    <source>
        <dbReference type="EMBL" id="UYU18267.1"/>
    </source>
</evidence>
<dbReference type="AlphaFoldDB" id="A0AAX3E843"/>
<protein>
    <submittedName>
        <fullName evidence="1">Uncharacterized protein</fullName>
    </submittedName>
</protein>
<gene>
    <name evidence="1" type="ORF">OH143_11250</name>
</gene>
<dbReference type="GeneID" id="4847580"/>
<name>A0AAX3E843_9EURY</name>